<name>A0A6J4NUM3_9ACTN</name>
<reference evidence="1" key="1">
    <citation type="submission" date="2020-02" db="EMBL/GenBank/DDBJ databases">
        <authorList>
            <person name="Meier V. D."/>
        </authorList>
    </citation>
    <scope>NUCLEOTIDE SEQUENCE</scope>
    <source>
        <strain evidence="1">AVDCRST_MAG22</strain>
    </source>
</reference>
<dbReference type="AlphaFoldDB" id="A0A6J4NUM3"/>
<sequence length="68" mass="7716">MAALRCRCERGSEIWGEVWWGEGGPRWVFFDDARGSETYAEHLTNCPGCGRSLDREALRKVSDPDGRL</sequence>
<protein>
    <submittedName>
        <fullName evidence="1">Uncharacterized protein</fullName>
    </submittedName>
</protein>
<gene>
    <name evidence="1" type="ORF">AVDCRST_MAG22-985</name>
</gene>
<organism evidence="1">
    <name type="scientific">uncultured Rubrobacteraceae bacterium</name>
    <dbReference type="NCBI Taxonomy" id="349277"/>
    <lineage>
        <taxon>Bacteria</taxon>
        <taxon>Bacillati</taxon>
        <taxon>Actinomycetota</taxon>
        <taxon>Rubrobacteria</taxon>
        <taxon>Rubrobacterales</taxon>
        <taxon>Rubrobacteraceae</taxon>
        <taxon>environmental samples</taxon>
    </lineage>
</organism>
<accession>A0A6J4NUM3</accession>
<evidence type="ECO:0000313" key="1">
    <source>
        <dbReference type="EMBL" id="CAA9397648.1"/>
    </source>
</evidence>
<proteinExistence type="predicted"/>
<dbReference type="EMBL" id="CADCUV010000045">
    <property type="protein sequence ID" value="CAA9397648.1"/>
    <property type="molecule type" value="Genomic_DNA"/>
</dbReference>